<dbReference type="AlphaFoldDB" id="A0A066RLR4"/>
<protein>
    <recommendedName>
        <fullName evidence="3">Phage tail protein</fullName>
    </recommendedName>
</protein>
<dbReference type="Pfam" id="PF06995">
    <property type="entry name" value="Phage_P2_GpU"/>
    <property type="match status" value="1"/>
</dbReference>
<evidence type="ECO:0000313" key="2">
    <source>
        <dbReference type="Proteomes" id="UP000027192"/>
    </source>
</evidence>
<dbReference type="InterPro" id="IPR016912">
    <property type="entry name" value="Phage_P2_GpU"/>
</dbReference>
<name>A0A066RLR4_9GAMM</name>
<comment type="caution">
    <text evidence="1">The sequence shown here is derived from an EMBL/GenBank/DDBJ whole genome shotgun (WGS) entry which is preliminary data.</text>
</comment>
<proteinExistence type="predicted"/>
<dbReference type="EMBL" id="JMIB01000023">
    <property type="protein sequence ID" value="KDM91390.1"/>
    <property type="molecule type" value="Genomic_DNA"/>
</dbReference>
<sequence>MADVMMALGEYRFSINSAALQSISETHSWRWADHNVAGSKPRSQYVGADLSAIRLQGTIYPYFRGGLAQTDKMKAEGDQGKPLRMIDGLGKDWGLWTVRQLQVDKSKLWMKGVARKVEFTLEIKEYPQDLA</sequence>
<dbReference type="OrthoDB" id="1550902at2"/>
<dbReference type="STRING" id="1654360.EA58_12585"/>
<evidence type="ECO:0008006" key="3">
    <source>
        <dbReference type="Google" id="ProtNLM"/>
    </source>
</evidence>
<organism evidence="1 2">
    <name type="scientific">Photobacterium galatheae</name>
    <dbReference type="NCBI Taxonomy" id="1654360"/>
    <lineage>
        <taxon>Bacteria</taxon>
        <taxon>Pseudomonadati</taxon>
        <taxon>Pseudomonadota</taxon>
        <taxon>Gammaproteobacteria</taxon>
        <taxon>Vibrionales</taxon>
        <taxon>Vibrionaceae</taxon>
        <taxon>Photobacterium</taxon>
    </lineage>
</organism>
<reference evidence="1 2" key="1">
    <citation type="submission" date="2014-04" db="EMBL/GenBank/DDBJ databases">
        <title>Draft genome sequence of Photobacterium halotolerans S2753: a solonamide, ngercheumicin and holomycin producer.</title>
        <authorList>
            <person name="Machado H.R."/>
            <person name="Gram L."/>
        </authorList>
    </citation>
    <scope>NUCLEOTIDE SEQUENCE [LARGE SCALE GENOMIC DNA]</scope>
    <source>
        <strain evidence="1 2">S2753</strain>
    </source>
</reference>
<gene>
    <name evidence="1" type="ORF">EA58_12585</name>
</gene>
<keyword evidence="2" id="KW-1185">Reference proteome</keyword>
<dbReference type="PIRSF" id="PIRSF029208">
    <property type="entry name" value="Phage_tail_GPU"/>
    <property type="match status" value="1"/>
</dbReference>
<dbReference type="Proteomes" id="UP000027192">
    <property type="component" value="Unassembled WGS sequence"/>
</dbReference>
<dbReference type="InterPro" id="IPR009734">
    <property type="entry name" value="Myoviridae_GpU"/>
</dbReference>
<accession>A0A066RLR4</accession>
<dbReference type="RefSeq" id="WP_036752941.1">
    <property type="nucleotide sequence ID" value="NZ_JAGSGC010000027.1"/>
</dbReference>
<evidence type="ECO:0000313" key="1">
    <source>
        <dbReference type="EMBL" id="KDM91390.1"/>
    </source>
</evidence>